<dbReference type="OrthoDB" id="8206526at2"/>
<comment type="caution">
    <text evidence="3">The sequence shown here is derived from an EMBL/GenBank/DDBJ whole genome shotgun (WGS) entry which is preliminary data.</text>
</comment>
<feature type="domain" description="CN hydrolase" evidence="2">
    <location>
        <begin position="59"/>
        <end position="375"/>
    </location>
</feature>
<dbReference type="InterPro" id="IPR003010">
    <property type="entry name" value="C-N_Hydrolase"/>
</dbReference>
<dbReference type="Proteomes" id="UP000068164">
    <property type="component" value="Unassembled WGS sequence"/>
</dbReference>
<evidence type="ECO:0000313" key="3">
    <source>
        <dbReference type="EMBL" id="KWV41825.1"/>
    </source>
</evidence>
<dbReference type="InterPro" id="IPR036526">
    <property type="entry name" value="C-N_Hydrolase_sf"/>
</dbReference>
<evidence type="ECO:0000313" key="4">
    <source>
        <dbReference type="Proteomes" id="UP000068164"/>
    </source>
</evidence>
<keyword evidence="4" id="KW-1185">Reference proteome</keyword>
<dbReference type="AlphaFoldDB" id="A0A125Q4J4"/>
<proteinExistence type="predicted"/>
<keyword evidence="1" id="KW-0812">Transmembrane</keyword>
<dbReference type="SUPFAM" id="SSF56317">
    <property type="entry name" value="Carbon-nitrogen hydrolase"/>
    <property type="match status" value="1"/>
</dbReference>
<protein>
    <submittedName>
        <fullName evidence="3">Conjugal transfer protein TraB</fullName>
    </submittedName>
</protein>
<evidence type="ECO:0000256" key="1">
    <source>
        <dbReference type="SAM" id="Phobius"/>
    </source>
</evidence>
<dbReference type="InterPro" id="IPR016707">
    <property type="entry name" value="Conjugal_tfr_TraB_rhizob"/>
</dbReference>
<evidence type="ECO:0000259" key="2">
    <source>
        <dbReference type="Pfam" id="PF00795"/>
    </source>
</evidence>
<keyword evidence="1" id="KW-0472">Membrane</keyword>
<organism evidence="3 4">
    <name type="scientific">Rhizobium altiplani</name>
    <dbReference type="NCBI Taxonomy" id="1864509"/>
    <lineage>
        <taxon>Bacteria</taxon>
        <taxon>Pseudomonadati</taxon>
        <taxon>Pseudomonadota</taxon>
        <taxon>Alphaproteobacteria</taxon>
        <taxon>Hyphomicrobiales</taxon>
        <taxon>Rhizobiaceae</taxon>
        <taxon>Rhizobium/Agrobacterium group</taxon>
        <taxon>Rhizobium</taxon>
    </lineage>
</organism>
<dbReference type="Gene3D" id="3.60.110.10">
    <property type="entry name" value="Carbon-nitrogen hydrolase"/>
    <property type="match status" value="1"/>
</dbReference>
<reference evidence="3 4" key="1">
    <citation type="submission" date="2015-11" db="EMBL/GenBank/DDBJ databases">
        <title>Draft Genome Sequence of the Strain BR 10423 (Rhizobium sp.) isolated from nodules of Mimosa pudica.</title>
        <authorList>
            <person name="Barauna A.C."/>
            <person name="Zilli J.E."/>
            <person name="Simoes-Araujo J.L."/>
            <person name="Reis V.M."/>
            <person name="James E.K."/>
            <person name="Reis F.B.Jr."/>
            <person name="Rouws L.F."/>
            <person name="Passos S.R."/>
            <person name="Gois S.R."/>
        </authorList>
    </citation>
    <scope>NUCLEOTIDE SEQUENCE [LARGE SCALE GENOMIC DNA]</scope>
    <source>
        <strain evidence="3 4">BR10423</strain>
    </source>
</reference>
<feature type="transmembrane region" description="Helical" evidence="1">
    <location>
        <begin position="134"/>
        <end position="156"/>
    </location>
</feature>
<dbReference type="Pfam" id="PF00795">
    <property type="entry name" value="CN_hydrolase"/>
    <property type="match status" value="1"/>
</dbReference>
<feature type="transmembrane region" description="Helical" evidence="1">
    <location>
        <begin position="20"/>
        <end position="43"/>
    </location>
</feature>
<name>A0A125Q4J4_9HYPH</name>
<dbReference type="PIRSF" id="PIRSF017932">
    <property type="entry name" value="Conjugal_transfer_TraB_rhizob"/>
    <property type="match status" value="1"/>
</dbReference>
<dbReference type="EMBL" id="LNCD01000138">
    <property type="protein sequence ID" value="KWV41825.1"/>
    <property type="molecule type" value="Genomic_DNA"/>
</dbReference>
<gene>
    <name evidence="3" type="ORF">AS026_21840</name>
</gene>
<accession>A0A125Q4J4</accession>
<keyword evidence="1" id="KW-1133">Transmembrane helix</keyword>
<dbReference type="NCBIfam" id="NF010398">
    <property type="entry name" value="PRK13825.1-2"/>
    <property type="match status" value="1"/>
</dbReference>
<sequence>MRRDLVRNSVLLGAALAAGWIGWCGNPLALPMSAAFPFIWSVARDRPSAAMASATYFLAASRGLPHGAVAFYGSNLLSGLLLWLIASAAFVSVHSVLWTERSGWRLAIRYLLVMFLMAVPPFGILGWAHPITAAGVLFPGWGWVGLGAMAASLLIMTTRLRPAAAIAIIGLWLWSAAQWTTQHLPSSWYGVELTLGASLGRTNNLERQRGLVATARAARRGKGAVVVLPESAIGFWTPTVERLWLRELRASGLTVVAGASVVDEIGYDNVLLELSEFGARIIYRERMPVPGSMWQPWQSLIDGGGGARAYFFSNPVAEIAGKRVAPVICYEQLIVWPVVQSMLYDPDIIVAVGNGWWTGSTSIVPIQRASVEAWSRLFHKPLVFSVNT</sequence>
<feature type="transmembrane region" description="Helical" evidence="1">
    <location>
        <begin position="80"/>
        <end position="98"/>
    </location>
</feature>
<dbReference type="RefSeq" id="WP_062375003.1">
    <property type="nucleotide sequence ID" value="NZ_LNCD01000138.1"/>
</dbReference>
<dbReference type="GO" id="GO:0016020">
    <property type="term" value="C:membrane"/>
    <property type="evidence" value="ECO:0007669"/>
    <property type="project" value="InterPro"/>
</dbReference>
<feature type="transmembrane region" description="Helical" evidence="1">
    <location>
        <begin position="163"/>
        <end position="180"/>
    </location>
</feature>
<feature type="transmembrane region" description="Helical" evidence="1">
    <location>
        <begin position="110"/>
        <end position="128"/>
    </location>
</feature>